<dbReference type="InterPro" id="IPR012337">
    <property type="entry name" value="RNaseH-like_sf"/>
</dbReference>
<dbReference type="GO" id="GO:0015074">
    <property type="term" value="P:DNA integration"/>
    <property type="evidence" value="ECO:0007669"/>
    <property type="project" value="InterPro"/>
</dbReference>
<evidence type="ECO:0000256" key="3">
    <source>
        <dbReference type="ARBA" id="ARBA00022722"/>
    </source>
</evidence>
<dbReference type="SUPFAM" id="SSF56672">
    <property type="entry name" value="DNA/RNA polymerases"/>
    <property type="match status" value="1"/>
</dbReference>
<dbReference type="Gene3D" id="3.30.420.10">
    <property type="entry name" value="Ribonuclease H-like superfamily/Ribonuclease H"/>
    <property type="match status" value="1"/>
</dbReference>
<evidence type="ECO:0000256" key="6">
    <source>
        <dbReference type="ARBA" id="ARBA00022884"/>
    </source>
</evidence>
<dbReference type="Gene3D" id="1.10.340.70">
    <property type="match status" value="1"/>
</dbReference>
<dbReference type="GO" id="GO:0016787">
    <property type="term" value="F:hydrolase activity"/>
    <property type="evidence" value="ECO:0007669"/>
    <property type="project" value="UniProtKB-KW"/>
</dbReference>
<dbReference type="InterPro" id="IPR050951">
    <property type="entry name" value="Retrovirus_Pol_polyprotein"/>
</dbReference>
<protein>
    <recommendedName>
        <fullName evidence="8">Integrase catalytic domain-containing protein</fullName>
    </recommendedName>
</protein>
<keyword evidence="10" id="KW-1185">Reference proteome</keyword>
<dbReference type="PROSITE" id="PS50994">
    <property type="entry name" value="INTEGRASE"/>
    <property type="match status" value="1"/>
</dbReference>
<keyword evidence="3" id="KW-0540">Nuclease</keyword>
<evidence type="ECO:0000256" key="2">
    <source>
        <dbReference type="ARBA" id="ARBA00022695"/>
    </source>
</evidence>
<keyword evidence="4" id="KW-0255">Endonuclease</keyword>
<evidence type="ECO:0000256" key="5">
    <source>
        <dbReference type="ARBA" id="ARBA00022801"/>
    </source>
</evidence>
<dbReference type="InterPro" id="IPR041588">
    <property type="entry name" value="Integrase_H2C2"/>
</dbReference>
<sequence length="691" mass="79557">MTQERIQAYEKIRYALTNAPLLLMPDWKLPFKLYIDACGEGLGAALHQVQIVNEKPYEGPICFISRQIRPTEARYVAGQMECLCLVWALEKLHYYLDGSVFEVISDFNVIKSLLNMKTPNRHMLRWQIAIQEYRGNMTIVHKAGNIHKNSDGLSRWALPNTPENPAYVPIGAEPQIQIEGINIADVGTEFFEEVRDSYKLDKNCHILTSLLYKDCKDAALANSMDDIWKKSYENGRFHSFDGILYHISKHACVMVLCIRMLINTILLECHDNIYLGHLSEDRTMERIKTCAWWPSWRKDVIEYYHKPSTPWEVVHMDWVTALPPGGDKSYNAYLVIVDRYSKTPIFLPCHKDDTAMDTALLIWNRVISHTGLFKNIISDRDPKFASALWTNLHKLLGTKLSFSTAYHPQTDGLSEGMIQTLQDMIRIFCAYGLEFEDSYCFTHDWCTFIPALELAYKTSIHASTGKNRSMLEKGWNPKLPVDTLKGDLVDLHPTASGFRLFLVKVRHHANQSMNDAFEYAKHKWDKSHKTPEFKVGDLIPVSTLNFNNIKGPKKLKDSFEGQFNIKALHGKNAVQVELSGELEDKHPTFPVSLVKNYTSSDKELIPLRNKTPLEVPPLDQSEEKKVLKVLKERRLRGKMKENTWSGTEIHNMKMNGLYQKRYLIPRGFSEDSDMREDQFLNEISELCALDT</sequence>
<dbReference type="Pfam" id="PF17917">
    <property type="entry name" value="RT_RNaseH"/>
    <property type="match status" value="1"/>
</dbReference>
<dbReference type="GO" id="GO:0003723">
    <property type="term" value="F:RNA binding"/>
    <property type="evidence" value="ECO:0007669"/>
    <property type="project" value="UniProtKB-KW"/>
</dbReference>
<feature type="domain" description="Integrase catalytic" evidence="8">
    <location>
        <begin position="306"/>
        <end position="485"/>
    </location>
</feature>
<evidence type="ECO:0000256" key="7">
    <source>
        <dbReference type="ARBA" id="ARBA00022918"/>
    </source>
</evidence>
<dbReference type="EMBL" id="AVOT02063213">
    <property type="protein sequence ID" value="MBW0555998.1"/>
    <property type="molecule type" value="Genomic_DNA"/>
</dbReference>
<dbReference type="InterPro" id="IPR001584">
    <property type="entry name" value="Integrase_cat-core"/>
</dbReference>
<dbReference type="PANTHER" id="PTHR37984">
    <property type="entry name" value="PROTEIN CBG26694"/>
    <property type="match status" value="1"/>
</dbReference>
<gene>
    <name evidence="9" type="ORF">O181_095713</name>
</gene>
<dbReference type="GO" id="GO:0004519">
    <property type="term" value="F:endonuclease activity"/>
    <property type="evidence" value="ECO:0007669"/>
    <property type="project" value="UniProtKB-KW"/>
</dbReference>
<accession>A0A9Q3J4D0</accession>
<dbReference type="Pfam" id="PF00665">
    <property type="entry name" value="rve"/>
    <property type="match status" value="1"/>
</dbReference>
<comment type="caution">
    <text evidence="9">The sequence shown here is derived from an EMBL/GenBank/DDBJ whole genome shotgun (WGS) entry which is preliminary data.</text>
</comment>
<dbReference type="OrthoDB" id="2595244at2759"/>
<dbReference type="SUPFAM" id="SSF53098">
    <property type="entry name" value="Ribonuclease H-like"/>
    <property type="match status" value="1"/>
</dbReference>
<reference evidence="9" key="1">
    <citation type="submission" date="2021-03" db="EMBL/GenBank/DDBJ databases">
        <title>Draft genome sequence of rust myrtle Austropuccinia psidii MF-1, a brazilian biotype.</title>
        <authorList>
            <person name="Quecine M.C."/>
            <person name="Pachon D.M.R."/>
            <person name="Bonatelli M.L."/>
            <person name="Correr F.H."/>
            <person name="Franceschini L.M."/>
            <person name="Leite T.F."/>
            <person name="Margarido G.R.A."/>
            <person name="Almeida C.A."/>
            <person name="Ferrarezi J.A."/>
            <person name="Labate C.A."/>
        </authorList>
    </citation>
    <scope>NUCLEOTIDE SEQUENCE</scope>
    <source>
        <strain evidence="9">MF-1</strain>
    </source>
</reference>
<proteinExistence type="predicted"/>
<dbReference type="AlphaFoldDB" id="A0A9Q3J4D0"/>
<dbReference type="GO" id="GO:0003964">
    <property type="term" value="F:RNA-directed DNA polymerase activity"/>
    <property type="evidence" value="ECO:0007669"/>
    <property type="project" value="UniProtKB-KW"/>
</dbReference>
<keyword evidence="7" id="KW-0695">RNA-directed DNA polymerase</keyword>
<dbReference type="CDD" id="cd09274">
    <property type="entry name" value="RNase_HI_RT_Ty3"/>
    <property type="match status" value="1"/>
</dbReference>
<dbReference type="InterPro" id="IPR036397">
    <property type="entry name" value="RNaseH_sf"/>
</dbReference>
<keyword evidence="5" id="KW-0378">Hydrolase</keyword>
<evidence type="ECO:0000313" key="9">
    <source>
        <dbReference type="EMBL" id="MBW0555998.1"/>
    </source>
</evidence>
<evidence type="ECO:0000313" key="10">
    <source>
        <dbReference type="Proteomes" id="UP000765509"/>
    </source>
</evidence>
<keyword evidence="6" id="KW-0694">RNA-binding</keyword>
<dbReference type="PANTHER" id="PTHR37984:SF5">
    <property type="entry name" value="PROTEIN NYNRIN-LIKE"/>
    <property type="match status" value="1"/>
</dbReference>
<dbReference type="Proteomes" id="UP000765509">
    <property type="component" value="Unassembled WGS sequence"/>
</dbReference>
<dbReference type="Pfam" id="PF17921">
    <property type="entry name" value="Integrase_H2C2"/>
    <property type="match status" value="1"/>
</dbReference>
<keyword evidence="2" id="KW-0548">Nucleotidyltransferase</keyword>
<evidence type="ECO:0000256" key="4">
    <source>
        <dbReference type="ARBA" id="ARBA00022759"/>
    </source>
</evidence>
<organism evidence="9 10">
    <name type="scientific">Austropuccinia psidii MF-1</name>
    <dbReference type="NCBI Taxonomy" id="1389203"/>
    <lineage>
        <taxon>Eukaryota</taxon>
        <taxon>Fungi</taxon>
        <taxon>Dikarya</taxon>
        <taxon>Basidiomycota</taxon>
        <taxon>Pucciniomycotina</taxon>
        <taxon>Pucciniomycetes</taxon>
        <taxon>Pucciniales</taxon>
        <taxon>Sphaerophragmiaceae</taxon>
        <taxon>Austropuccinia</taxon>
    </lineage>
</organism>
<dbReference type="InterPro" id="IPR041373">
    <property type="entry name" value="RT_RNaseH"/>
</dbReference>
<dbReference type="InterPro" id="IPR043502">
    <property type="entry name" value="DNA/RNA_pol_sf"/>
</dbReference>
<keyword evidence="1" id="KW-0808">Transferase</keyword>
<evidence type="ECO:0000259" key="8">
    <source>
        <dbReference type="PROSITE" id="PS50994"/>
    </source>
</evidence>
<name>A0A9Q3J4D0_9BASI</name>
<evidence type="ECO:0000256" key="1">
    <source>
        <dbReference type="ARBA" id="ARBA00022679"/>
    </source>
</evidence>
<dbReference type="GO" id="GO:0005634">
    <property type="term" value="C:nucleus"/>
    <property type="evidence" value="ECO:0007669"/>
    <property type="project" value="UniProtKB-ARBA"/>
</dbReference>